<evidence type="ECO:0000313" key="5">
    <source>
        <dbReference type="Proteomes" id="UP001279642"/>
    </source>
</evidence>
<dbReference type="PRINTS" id="PR01346">
    <property type="entry name" value="HELNAPAPROT"/>
</dbReference>
<comment type="caution">
    <text evidence="4">The sequence shown here is derived from an EMBL/GenBank/DDBJ whole genome shotgun (WGS) entry which is preliminary data.</text>
</comment>
<dbReference type="PANTHER" id="PTHR42932:SF3">
    <property type="entry name" value="DNA PROTECTION DURING STARVATION PROTEIN"/>
    <property type="match status" value="1"/>
</dbReference>
<dbReference type="InterPro" id="IPR009078">
    <property type="entry name" value="Ferritin-like_SF"/>
</dbReference>
<dbReference type="RefSeq" id="WP_320509797.1">
    <property type="nucleotide sequence ID" value="NZ_JAXCLW010000005.1"/>
</dbReference>
<accession>A0ABU5EET4</accession>
<reference evidence="4 5" key="1">
    <citation type="journal article" date="2016" name="Antonie Van Leeuwenhoek">
        <title>Dongia soli sp. nov., isolated from soil from Dokdo, Korea.</title>
        <authorList>
            <person name="Kim D.U."/>
            <person name="Lee H."/>
            <person name="Kim H."/>
            <person name="Kim S.G."/>
            <person name="Ka J.O."/>
        </authorList>
    </citation>
    <scope>NUCLEOTIDE SEQUENCE [LARGE SCALE GENOMIC DNA]</scope>
    <source>
        <strain evidence="4 5">D78</strain>
    </source>
</reference>
<name>A0ABU5EET4_9PROT</name>
<evidence type="ECO:0000313" key="4">
    <source>
        <dbReference type="EMBL" id="MDY0884726.1"/>
    </source>
</evidence>
<feature type="domain" description="Ferritin/DPS" evidence="3">
    <location>
        <begin position="12"/>
        <end position="149"/>
    </location>
</feature>
<organism evidence="4 5">
    <name type="scientific">Dongia soli</name>
    <dbReference type="NCBI Taxonomy" id="600628"/>
    <lineage>
        <taxon>Bacteria</taxon>
        <taxon>Pseudomonadati</taxon>
        <taxon>Pseudomonadota</taxon>
        <taxon>Alphaproteobacteria</taxon>
        <taxon>Rhodospirillales</taxon>
        <taxon>Dongiaceae</taxon>
        <taxon>Dongia</taxon>
    </lineage>
</organism>
<dbReference type="CDD" id="cd01043">
    <property type="entry name" value="DPS"/>
    <property type="match status" value="1"/>
</dbReference>
<protein>
    <submittedName>
        <fullName evidence="4">DNA starvation/stationary phase protection protein</fullName>
    </submittedName>
</protein>
<evidence type="ECO:0000256" key="2">
    <source>
        <dbReference type="RuleBase" id="RU003875"/>
    </source>
</evidence>
<dbReference type="InterPro" id="IPR008331">
    <property type="entry name" value="Ferritin_DPS_dom"/>
</dbReference>
<sequence>MTTNSSQNIAGALNAILADLFALYLKTKNFHWHVSGPHFRDYHLLLDEQAAQIFAITDIVAERVRKIGGRTLHSIGEIGRLQRLRDNDATNVSAKAMLSELLSDNRQLVTAMNEAHGLCDDQGDVATASLLENWIDEAQGRIWFLSEVVE</sequence>
<dbReference type="PIRSF" id="PIRSF005900">
    <property type="entry name" value="Dps"/>
    <property type="match status" value="1"/>
</dbReference>
<gene>
    <name evidence="4" type="ORF">SMD27_17920</name>
</gene>
<dbReference type="SUPFAM" id="SSF47240">
    <property type="entry name" value="Ferritin-like"/>
    <property type="match status" value="1"/>
</dbReference>
<evidence type="ECO:0000256" key="1">
    <source>
        <dbReference type="ARBA" id="ARBA00009497"/>
    </source>
</evidence>
<dbReference type="InterPro" id="IPR012347">
    <property type="entry name" value="Ferritin-like"/>
</dbReference>
<dbReference type="Proteomes" id="UP001279642">
    <property type="component" value="Unassembled WGS sequence"/>
</dbReference>
<dbReference type="Pfam" id="PF00210">
    <property type="entry name" value="Ferritin"/>
    <property type="match status" value="1"/>
</dbReference>
<dbReference type="PANTHER" id="PTHR42932">
    <property type="entry name" value="GENERAL STRESS PROTEIN 20U"/>
    <property type="match status" value="1"/>
</dbReference>
<evidence type="ECO:0000259" key="3">
    <source>
        <dbReference type="Pfam" id="PF00210"/>
    </source>
</evidence>
<dbReference type="InterPro" id="IPR002177">
    <property type="entry name" value="DPS_DNA-bd"/>
</dbReference>
<dbReference type="Gene3D" id="1.20.1260.10">
    <property type="match status" value="1"/>
</dbReference>
<proteinExistence type="inferred from homology"/>
<dbReference type="EMBL" id="JAXCLW010000005">
    <property type="protein sequence ID" value="MDY0884726.1"/>
    <property type="molecule type" value="Genomic_DNA"/>
</dbReference>
<keyword evidence="5" id="KW-1185">Reference proteome</keyword>
<comment type="similarity">
    <text evidence="1 2">Belongs to the Dps family.</text>
</comment>